<dbReference type="Gene3D" id="1.20.1050.10">
    <property type="match status" value="1"/>
</dbReference>
<protein>
    <recommendedName>
        <fullName evidence="1">GST C-terminal domain-containing protein</fullName>
    </recommendedName>
</protein>
<dbReference type="InterPro" id="IPR010987">
    <property type="entry name" value="Glutathione-S-Trfase_C-like"/>
</dbReference>
<dbReference type="SUPFAM" id="SSF47616">
    <property type="entry name" value="GST C-terminal domain-like"/>
    <property type="match status" value="1"/>
</dbReference>
<keyword evidence="3" id="KW-1185">Reference proteome</keyword>
<evidence type="ECO:0000313" key="2">
    <source>
        <dbReference type="EMBL" id="OEU21845.1"/>
    </source>
</evidence>
<dbReference type="InParanoid" id="A0A1E7FUR0"/>
<dbReference type="InterPro" id="IPR004046">
    <property type="entry name" value="GST_C"/>
</dbReference>
<feature type="domain" description="GST C-terminal" evidence="1">
    <location>
        <begin position="1"/>
        <end position="117"/>
    </location>
</feature>
<evidence type="ECO:0000259" key="1">
    <source>
        <dbReference type="PROSITE" id="PS50405"/>
    </source>
</evidence>
<proteinExistence type="predicted"/>
<evidence type="ECO:0000313" key="3">
    <source>
        <dbReference type="Proteomes" id="UP000095751"/>
    </source>
</evidence>
<accession>A0A1E7FUR0</accession>
<sequence>MSSTQSGCCIGSDSIDGFGFLSPETDAKYLPLFERRLKCQQQQQQQQKDGSSLFLVGNDYTYPDFRLWELLEEIEPHHLSSLFENDYPLLKAFHQQTKQHECRKAFLESDKRKSKNQDGIVDYKKNVIATLS</sequence>
<dbReference type="PROSITE" id="PS50405">
    <property type="entry name" value="GST_CTER"/>
    <property type="match status" value="1"/>
</dbReference>
<dbReference type="Gene3D" id="3.40.30.10">
    <property type="entry name" value="Glutaredoxin"/>
    <property type="match status" value="1"/>
</dbReference>
<dbReference type="Proteomes" id="UP000095751">
    <property type="component" value="Unassembled WGS sequence"/>
</dbReference>
<dbReference type="OrthoDB" id="4951845at2759"/>
<dbReference type="KEGG" id="fcy:FRACYDRAFT_231990"/>
<dbReference type="Pfam" id="PF14497">
    <property type="entry name" value="GST_C_3"/>
    <property type="match status" value="1"/>
</dbReference>
<reference evidence="2 3" key="1">
    <citation type="submission" date="2016-09" db="EMBL/GenBank/DDBJ databases">
        <title>Extensive genetic diversity and differential bi-allelic expression allows diatom success in the polar Southern Ocean.</title>
        <authorList>
            <consortium name="DOE Joint Genome Institute"/>
            <person name="Mock T."/>
            <person name="Otillar R.P."/>
            <person name="Strauss J."/>
            <person name="Dupont C."/>
            <person name="Frickenhaus S."/>
            <person name="Maumus F."/>
            <person name="Mcmullan M."/>
            <person name="Sanges R."/>
            <person name="Schmutz J."/>
            <person name="Toseland A."/>
            <person name="Valas R."/>
            <person name="Veluchamy A."/>
            <person name="Ward B.J."/>
            <person name="Allen A."/>
            <person name="Barry K."/>
            <person name="Falciatore A."/>
            <person name="Ferrante M."/>
            <person name="Fortunato A.E."/>
            <person name="Gloeckner G."/>
            <person name="Gruber A."/>
            <person name="Hipkin R."/>
            <person name="Janech M."/>
            <person name="Kroth P."/>
            <person name="Leese F."/>
            <person name="Lindquist E."/>
            <person name="Lyon B.R."/>
            <person name="Martin J."/>
            <person name="Mayer C."/>
            <person name="Parker M."/>
            <person name="Quesneville H."/>
            <person name="Raymond J."/>
            <person name="Uhlig C."/>
            <person name="Valentin K.U."/>
            <person name="Worden A.Z."/>
            <person name="Armbrust E.V."/>
            <person name="Bowler C."/>
            <person name="Green B."/>
            <person name="Moulton V."/>
            <person name="Van Oosterhout C."/>
            <person name="Grigoriev I."/>
        </authorList>
    </citation>
    <scope>NUCLEOTIDE SEQUENCE [LARGE SCALE GENOMIC DNA]</scope>
    <source>
        <strain evidence="2 3">CCMP1102</strain>
    </source>
</reference>
<dbReference type="EMBL" id="KV784353">
    <property type="protein sequence ID" value="OEU21845.1"/>
    <property type="molecule type" value="Genomic_DNA"/>
</dbReference>
<dbReference type="AlphaFoldDB" id="A0A1E7FUR0"/>
<organism evidence="2 3">
    <name type="scientific">Fragilariopsis cylindrus CCMP1102</name>
    <dbReference type="NCBI Taxonomy" id="635003"/>
    <lineage>
        <taxon>Eukaryota</taxon>
        <taxon>Sar</taxon>
        <taxon>Stramenopiles</taxon>
        <taxon>Ochrophyta</taxon>
        <taxon>Bacillariophyta</taxon>
        <taxon>Bacillariophyceae</taxon>
        <taxon>Bacillariophycidae</taxon>
        <taxon>Bacillariales</taxon>
        <taxon>Bacillariaceae</taxon>
        <taxon>Fragilariopsis</taxon>
    </lineage>
</organism>
<name>A0A1E7FUR0_9STRA</name>
<gene>
    <name evidence="2" type="ORF">FRACYDRAFT_231990</name>
</gene>
<dbReference type="InterPro" id="IPR036282">
    <property type="entry name" value="Glutathione-S-Trfase_C_sf"/>
</dbReference>